<dbReference type="PANTHER" id="PTHR45527:SF1">
    <property type="entry name" value="FATTY ACID SYNTHASE"/>
    <property type="match status" value="1"/>
</dbReference>
<dbReference type="InterPro" id="IPR020459">
    <property type="entry name" value="AMP-binding"/>
</dbReference>
<dbReference type="Pfam" id="PF00668">
    <property type="entry name" value="Condensation"/>
    <property type="match status" value="1"/>
</dbReference>
<keyword evidence="5" id="KW-0436">Ligase</keyword>
<dbReference type="InterPro" id="IPR000873">
    <property type="entry name" value="AMP-dep_synth/lig_dom"/>
</dbReference>
<dbReference type="SUPFAM" id="SSF56801">
    <property type="entry name" value="Acetyl-CoA synthetase-like"/>
    <property type="match status" value="1"/>
</dbReference>
<organism evidence="10 11">
    <name type="scientific">Brevibacillus antibioticus</name>
    <dbReference type="NCBI Taxonomy" id="2570228"/>
    <lineage>
        <taxon>Bacteria</taxon>
        <taxon>Bacillati</taxon>
        <taxon>Bacillota</taxon>
        <taxon>Bacilli</taxon>
        <taxon>Bacillales</taxon>
        <taxon>Paenibacillaceae</taxon>
        <taxon>Brevibacillus</taxon>
    </lineage>
</organism>
<dbReference type="AlphaFoldDB" id="A0A4U2Y4N9"/>
<dbReference type="CDD" id="cd19543">
    <property type="entry name" value="DCL_NRPS"/>
    <property type="match status" value="1"/>
</dbReference>
<dbReference type="InterPro" id="IPR023213">
    <property type="entry name" value="CAT-like_dom_sf"/>
</dbReference>
<dbReference type="PROSITE" id="PS00455">
    <property type="entry name" value="AMP_BINDING"/>
    <property type="match status" value="1"/>
</dbReference>
<keyword evidence="3" id="KW-0596">Phosphopantetheine</keyword>
<dbReference type="Gene3D" id="3.30.559.30">
    <property type="entry name" value="Nonribosomal peptide synthetase, condensation domain"/>
    <property type="match status" value="2"/>
</dbReference>
<evidence type="ECO:0000256" key="8">
    <source>
        <dbReference type="ARBA" id="ARBA00023268"/>
    </source>
</evidence>
<sequence>MIAPGKEGRLLDSGLKVQKIYNLTPMQEGMLYHSLLSQDSHMYFEQATLTITGELDLELLEQSVNLLISRHEVLRTNFVHEKLKKPQQVVFQERPIKLHVEDISSLSKVEEIGYLKQFIQQDKQKGFDLLRDPLLRFSVIKVAPKQYKLIRSYHHIIMDGWSQSVFTQELFSIYSQMKRNTPLHLSPVQPFQVYIDWINKQNKKEAYKHWQRYLQSYEETVTLPIYGTPRKVDTYIRSETCFDFSEDIQYKLSNLAKQHRTTLSTVMHMLWGLLLQKYNHVNDVVFGSVVSARPPQVEGIERMVGLFINTVPFRVKSEPDLTVSALLRRVSAESLASRAYEYVSLAEIQSQSVLKQDLLNHIVVFENYPRSKPAQADVEAGPGIEISDVEISEQTNYDLNVIIESEPKLAVQFNYNANVFDAAMIQKAGEHLQVIASAITENPDIRIQDLEILTLEEKHIILHAFNDTAVPYDSDKPVYRWIEEQAKKTPDQTAIVFGNESLTYRQVNEKANQLARLLRRQDVQADSIVVQISDRSFEMIIGLLAIWKAGGAYLPIDPFYPMDRIRYMMEDSGATILLTADPQGLGTHHFHGTIIDLRDPDLACEESTDLEQCASTENLAYLLYTSGSTGKPKGVMVNHQSVSNLLRALIDHIDFRSGKRIVSVTTPAFDIFVVETFIALALGLTVVVASDEELQDPELLCERLVRSQVQMIQTTPSRMQLLFNHSDFSDRSLHVTDIMIAGEAFPETLLSQLATYVPKASIYNIYGPTETTVYATLHPLTIDQPITIGKPLANMKVYIMDADNNLMPIGIAGELCIAGDGLARGYLNRSELTAEKFTQNRFGELIYRTGDLARWLPNGEIDYLGRMDSQEKIRGFRVELNEIKHCLNQHPLIQDAVVTIRNDSPSEKTIIGYYIGEQDIDVSELIEHLQKTLPYYMIPAYFVRVDEWPLTPSGKIDRNQLPEVEGSRSFSTGEFVAPTTQLELELSAIWRGVLELETISVHDNFFQVGGNSIKVVWMHSQINTKFPGRVRITDLFAYPTIAKLSAFIEEGMSDTLVLQPQMFPQRLLMQNGEASEDMELHVMLPLEVSAILHDTAEQASVSLEDVCLGTYAYFLSEITESLQVSLYTTALQSSQIIPLHIGMDSIDDLSTLFTQISHGRAAQSASGRTQSIEAPPTKEGLYLLFYSDAFPPSVGVDPFDLRMIIKPQTDRMQIVFEYRSSRVESNTVKEMLQSYAQFLSNLASHSVSQ</sequence>
<dbReference type="Gene3D" id="3.40.50.980">
    <property type="match status" value="2"/>
</dbReference>
<dbReference type="InterPro" id="IPR045851">
    <property type="entry name" value="AMP-bd_C_sf"/>
</dbReference>
<dbReference type="Gene3D" id="3.30.559.10">
    <property type="entry name" value="Chloramphenicol acetyltransferase-like domain"/>
    <property type="match status" value="1"/>
</dbReference>
<dbReference type="Pfam" id="PF00550">
    <property type="entry name" value="PP-binding"/>
    <property type="match status" value="1"/>
</dbReference>
<evidence type="ECO:0000256" key="2">
    <source>
        <dbReference type="ARBA" id="ARBA00006432"/>
    </source>
</evidence>
<evidence type="ECO:0000256" key="3">
    <source>
        <dbReference type="ARBA" id="ARBA00022450"/>
    </source>
</evidence>
<dbReference type="FunFam" id="2.30.38.10:FF:000001">
    <property type="entry name" value="Non-ribosomal peptide synthetase PvdI"/>
    <property type="match status" value="1"/>
</dbReference>
<dbReference type="Gene3D" id="1.10.1200.10">
    <property type="entry name" value="ACP-like"/>
    <property type="match status" value="1"/>
</dbReference>
<accession>A0A4U2Y4N9</accession>
<dbReference type="SUPFAM" id="SSF47336">
    <property type="entry name" value="ACP-like"/>
    <property type="match status" value="1"/>
</dbReference>
<dbReference type="GO" id="GO:0005737">
    <property type="term" value="C:cytoplasm"/>
    <property type="evidence" value="ECO:0007669"/>
    <property type="project" value="TreeGrafter"/>
</dbReference>
<dbReference type="CDD" id="cd05930">
    <property type="entry name" value="A_NRPS"/>
    <property type="match status" value="1"/>
</dbReference>
<gene>
    <name evidence="10" type="ORF">E8L90_06165</name>
</gene>
<evidence type="ECO:0000313" key="11">
    <source>
        <dbReference type="Proteomes" id="UP000307841"/>
    </source>
</evidence>
<dbReference type="Gene3D" id="3.30.300.30">
    <property type="match status" value="1"/>
</dbReference>
<dbReference type="GO" id="GO:0044550">
    <property type="term" value="P:secondary metabolite biosynthetic process"/>
    <property type="evidence" value="ECO:0007669"/>
    <property type="project" value="TreeGrafter"/>
</dbReference>
<evidence type="ECO:0000256" key="6">
    <source>
        <dbReference type="ARBA" id="ARBA00022737"/>
    </source>
</evidence>
<proteinExistence type="inferred from homology"/>
<dbReference type="Pfam" id="PF00501">
    <property type="entry name" value="AMP-binding"/>
    <property type="match status" value="1"/>
</dbReference>
<protein>
    <submittedName>
        <fullName evidence="10">Amino acid adenylation domain-containing protein</fullName>
    </submittedName>
</protein>
<dbReference type="FunFam" id="3.40.50.980:FF:000001">
    <property type="entry name" value="Non-ribosomal peptide synthetase"/>
    <property type="match status" value="1"/>
</dbReference>
<comment type="caution">
    <text evidence="10">The sequence shown here is derived from an EMBL/GenBank/DDBJ whole genome shotgun (WGS) entry which is preliminary data.</text>
</comment>
<evidence type="ECO:0000259" key="9">
    <source>
        <dbReference type="PROSITE" id="PS50075"/>
    </source>
</evidence>
<dbReference type="GO" id="GO:0043041">
    <property type="term" value="P:amino acid activation for nonribosomal peptide biosynthetic process"/>
    <property type="evidence" value="ECO:0007669"/>
    <property type="project" value="TreeGrafter"/>
</dbReference>
<dbReference type="SUPFAM" id="SSF52777">
    <property type="entry name" value="CoA-dependent acyltransferases"/>
    <property type="match status" value="3"/>
</dbReference>
<evidence type="ECO:0000256" key="7">
    <source>
        <dbReference type="ARBA" id="ARBA00023194"/>
    </source>
</evidence>
<dbReference type="PRINTS" id="PR00154">
    <property type="entry name" value="AMPBINDING"/>
</dbReference>
<evidence type="ECO:0000256" key="5">
    <source>
        <dbReference type="ARBA" id="ARBA00022598"/>
    </source>
</evidence>
<keyword evidence="4" id="KW-0597">Phosphoprotein</keyword>
<dbReference type="InterPro" id="IPR001242">
    <property type="entry name" value="Condensation_dom"/>
</dbReference>
<keyword evidence="11" id="KW-1185">Reference proteome</keyword>
<dbReference type="FunFam" id="3.40.50.12780:FF:000012">
    <property type="entry name" value="Non-ribosomal peptide synthetase"/>
    <property type="match status" value="1"/>
</dbReference>
<dbReference type="Proteomes" id="UP000307841">
    <property type="component" value="Unassembled WGS sequence"/>
</dbReference>
<keyword evidence="8" id="KW-0511">Multifunctional enzyme</keyword>
<dbReference type="NCBIfam" id="TIGR01733">
    <property type="entry name" value="AA-adenyl-dom"/>
    <property type="match status" value="1"/>
</dbReference>
<dbReference type="InterPro" id="IPR025110">
    <property type="entry name" value="AMP-bd_C"/>
</dbReference>
<evidence type="ECO:0000313" key="10">
    <source>
        <dbReference type="EMBL" id="TKI55074.1"/>
    </source>
</evidence>
<reference evidence="10 11" key="1">
    <citation type="submission" date="2019-04" db="EMBL/GenBank/DDBJ databases">
        <title>Whole genome sequencing of Brevibacillus sp. TGS2-1.</title>
        <authorList>
            <person name="Choi A."/>
        </authorList>
    </citation>
    <scope>NUCLEOTIDE SEQUENCE [LARGE SCALE GENOMIC DNA]</scope>
    <source>
        <strain evidence="10 11">TGS2-1</strain>
    </source>
</reference>
<dbReference type="GO" id="GO:0016874">
    <property type="term" value="F:ligase activity"/>
    <property type="evidence" value="ECO:0007669"/>
    <property type="project" value="UniProtKB-KW"/>
</dbReference>
<dbReference type="GO" id="GO:0008610">
    <property type="term" value="P:lipid biosynthetic process"/>
    <property type="evidence" value="ECO:0007669"/>
    <property type="project" value="UniProtKB-ARBA"/>
</dbReference>
<evidence type="ECO:0000256" key="4">
    <source>
        <dbReference type="ARBA" id="ARBA00022553"/>
    </source>
</evidence>
<dbReference type="PANTHER" id="PTHR45527">
    <property type="entry name" value="NONRIBOSOMAL PEPTIDE SYNTHETASE"/>
    <property type="match status" value="1"/>
</dbReference>
<dbReference type="Gene3D" id="2.30.38.10">
    <property type="entry name" value="Luciferase, Domain 3"/>
    <property type="match status" value="1"/>
</dbReference>
<dbReference type="Pfam" id="PF13193">
    <property type="entry name" value="AMP-binding_C"/>
    <property type="match status" value="1"/>
</dbReference>
<dbReference type="InterPro" id="IPR010071">
    <property type="entry name" value="AA_adenyl_dom"/>
</dbReference>
<dbReference type="InterPro" id="IPR020845">
    <property type="entry name" value="AMP-binding_CS"/>
</dbReference>
<dbReference type="InterPro" id="IPR036736">
    <property type="entry name" value="ACP-like_sf"/>
</dbReference>
<dbReference type="GO" id="GO:0017000">
    <property type="term" value="P:antibiotic biosynthetic process"/>
    <property type="evidence" value="ECO:0007669"/>
    <property type="project" value="UniProtKB-KW"/>
</dbReference>
<comment type="similarity">
    <text evidence="2">Belongs to the ATP-dependent AMP-binding enzyme family.</text>
</comment>
<name>A0A4U2Y4N9_9BACL</name>
<comment type="cofactor">
    <cofactor evidence="1">
        <name>pantetheine 4'-phosphate</name>
        <dbReference type="ChEBI" id="CHEBI:47942"/>
    </cofactor>
</comment>
<dbReference type="EMBL" id="SZNK01000001">
    <property type="protein sequence ID" value="TKI55074.1"/>
    <property type="molecule type" value="Genomic_DNA"/>
</dbReference>
<feature type="domain" description="Carrier" evidence="9">
    <location>
        <begin position="977"/>
        <end position="1052"/>
    </location>
</feature>
<keyword evidence="7" id="KW-0045">Antibiotic biosynthesis</keyword>
<keyword evidence="6" id="KW-0677">Repeat</keyword>
<dbReference type="GO" id="GO:0031177">
    <property type="term" value="F:phosphopantetheine binding"/>
    <property type="evidence" value="ECO:0007669"/>
    <property type="project" value="TreeGrafter"/>
</dbReference>
<evidence type="ECO:0000256" key="1">
    <source>
        <dbReference type="ARBA" id="ARBA00001957"/>
    </source>
</evidence>
<dbReference type="InterPro" id="IPR009081">
    <property type="entry name" value="PP-bd_ACP"/>
</dbReference>
<dbReference type="PROSITE" id="PS50075">
    <property type="entry name" value="CARRIER"/>
    <property type="match status" value="1"/>
</dbReference>